<keyword evidence="6" id="KW-0547">Nucleotide-binding</keyword>
<evidence type="ECO:0000256" key="2">
    <source>
        <dbReference type="ARBA" id="ARBA00004123"/>
    </source>
</evidence>
<dbReference type="CDD" id="cd18788">
    <property type="entry name" value="SF2_C_XPD"/>
    <property type="match status" value="1"/>
</dbReference>
<keyword evidence="15" id="KW-0413">Isomerase</keyword>
<dbReference type="FunFam" id="3.40.50.300:FF:000381">
    <property type="entry name" value="TFIIH basal transcription factor complex helicase subunit"/>
    <property type="match status" value="1"/>
</dbReference>
<dbReference type="GO" id="GO:0045951">
    <property type="term" value="P:positive regulation of mitotic recombination"/>
    <property type="evidence" value="ECO:0007669"/>
    <property type="project" value="TreeGrafter"/>
</dbReference>
<dbReference type="FunFam" id="3.40.50.300:FF:000128">
    <property type="entry name" value="Putative DNA repair helicase RAD3"/>
    <property type="match status" value="1"/>
</dbReference>
<feature type="compositionally biased region" description="Low complexity" evidence="19">
    <location>
        <begin position="780"/>
        <end position="790"/>
    </location>
</feature>
<evidence type="ECO:0000256" key="12">
    <source>
        <dbReference type="ARBA" id="ARBA00023014"/>
    </source>
</evidence>
<evidence type="ECO:0000256" key="6">
    <source>
        <dbReference type="ARBA" id="ARBA00022741"/>
    </source>
</evidence>
<evidence type="ECO:0000256" key="4">
    <source>
        <dbReference type="ARBA" id="ARBA00022485"/>
    </source>
</evidence>
<evidence type="ECO:0000256" key="13">
    <source>
        <dbReference type="ARBA" id="ARBA00023125"/>
    </source>
</evidence>
<evidence type="ECO:0000256" key="7">
    <source>
        <dbReference type="ARBA" id="ARBA00022763"/>
    </source>
</evidence>
<evidence type="ECO:0000256" key="19">
    <source>
        <dbReference type="SAM" id="MobiDB-lite"/>
    </source>
</evidence>
<dbReference type="InterPro" id="IPR027417">
    <property type="entry name" value="P-loop_NTPase"/>
</dbReference>
<keyword evidence="14" id="KW-0234">DNA repair</keyword>
<keyword evidence="4" id="KW-0004">4Fe-4S</keyword>
<dbReference type="InterPro" id="IPR010643">
    <property type="entry name" value="HBB"/>
</dbReference>
<evidence type="ECO:0000313" key="21">
    <source>
        <dbReference type="EMBL" id="KAF2124161.1"/>
    </source>
</evidence>
<evidence type="ECO:0000256" key="17">
    <source>
        <dbReference type="ARBA" id="ARBA00044969"/>
    </source>
</evidence>
<evidence type="ECO:0000256" key="14">
    <source>
        <dbReference type="ARBA" id="ARBA00023204"/>
    </source>
</evidence>
<evidence type="ECO:0000256" key="1">
    <source>
        <dbReference type="ARBA" id="ARBA00001966"/>
    </source>
</evidence>
<dbReference type="EC" id="5.6.2.3" evidence="17"/>
<comment type="catalytic activity">
    <reaction evidence="18">
        <text>ATP + H2O = ADP + phosphate + H(+)</text>
        <dbReference type="Rhea" id="RHEA:13065"/>
        <dbReference type="ChEBI" id="CHEBI:15377"/>
        <dbReference type="ChEBI" id="CHEBI:15378"/>
        <dbReference type="ChEBI" id="CHEBI:30616"/>
        <dbReference type="ChEBI" id="CHEBI:43474"/>
        <dbReference type="ChEBI" id="CHEBI:456216"/>
        <dbReference type="EC" id="5.6.2.3"/>
    </reaction>
</comment>
<proteinExistence type="inferred from homology"/>
<dbReference type="SUPFAM" id="SSF52540">
    <property type="entry name" value="P-loop containing nucleoside triphosphate hydrolases"/>
    <property type="match status" value="2"/>
</dbReference>
<evidence type="ECO:0000256" key="18">
    <source>
        <dbReference type="ARBA" id="ARBA00048954"/>
    </source>
</evidence>
<feature type="non-terminal residue" evidence="21">
    <location>
        <position position="790"/>
    </location>
</feature>
<dbReference type="GO" id="GO:0051539">
    <property type="term" value="F:4 iron, 4 sulfur cluster binding"/>
    <property type="evidence" value="ECO:0007669"/>
    <property type="project" value="UniProtKB-KW"/>
</dbReference>
<dbReference type="InterPro" id="IPR006554">
    <property type="entry name" value="Helicase-like_DEXD_c2"/>
</dbReference>
<accession>A0A6A6A0T1</accession>
<dbReference type="OrthoDB" id="272481at2759"/>
<evidence type="ECO:0000256" key="16">
    <source>
        <dbReference type="ARBA" id="ARBA00023242"/>
    </source>
</evidence>
<evidence type="ECO:0000256" key="5">
    <source>
        <dbReference type="ARBA" id="ARBA00022723"/>
    </source>
</evidence>
<dbReference type="GO" id="GO:0016818">
    <property type="term" value="F:hydrolase activity, acting on acid anhydrides, in phosphorus-containing anhydrides"/>
    <property type="evidence" value="ECO:0007669"/>
    <property type="project" value="InterPro"/>
</dbReference>
<dbReference type="PANTHER" id="PTHR11472:SF1">
    <property type="entry name" value="GENERAL TRANSCRIPTION AND DNA REPAIR FACTOR IIH HELICASE SUBUNIT XPD"/>
    <property type="match status" value="1"/>
</dbReference>
<dbReference type="PROSITE" id="PS51193">
    <property type="entry name" value="HELICASE_ATP_BIND_2"/>
    <property type="match status" value="1"/>
</dbReference>
<dbReference type="EMBL" id="ML977520">
    <property type="protein sequence ID" value="KAF2124161.1"/>
    <property type="molecule type" value="Genomic_DNA"/>
</dbReference>
<dbReference type="Gene3D" id="3.40.50.300">
    <property type="entry name" value="P-loop containing nucleotide triphosphate hydrolases"/>
    <property type="match status" value="2"/>
</dbReference>
<comment type="subcellular location">
    <subcellularLocation>
        <location evidence="2">Nucleus</location>
    </subcellularLocation>
</comment>
<dbReference type="GO" id="GO:0046872">
    <property type="term" value="F:metal ion binding"/>
    <property type="evidence" value="ECO:0007669"/>
    <property type="project" value="UniProtKB-KW"/>
</dbReference>
<dbReference type="PRINTS" id="PR00852">
    <property type="entry name" value="XRODRMPGMNTD"/>
</dbReference>
<dbReference type="InterPro" id="IPR014013">
    <property type="entry name" value="Helic_SF1/SF2_ATP-bd_DinG/Rad3"/>
</dbReference>
<keyword evidence="7" id="KW-0227">DNA damage</keyword>
<sequence>MKFYIDALPVLFPYPRVYPEQYAYMCDLKRTLDRGGHCVLEMPSGTGKTVSLLSLIIAYQQHFPEKRKLIYCSRTMSEIEKALAELKALMKYRTQELGYEEEFRGLGLTSRKNLCLHPSVKREKSGGVVDARCRSLTAGFVKEKKERGEDVEMCVYHDNLDLLEPHNLIPPGVWTFDGMLKYGEQQKQCPYFTARRMMPFCNVIIYSYHYLLDPKIADRVSKELSKDCIVVFDEAHNIDNVCIESLSIDLTEDSLRKATNGVNKLDQKITDMKSSDADKLQNEYAKLVEGLRAADEARTEDAFMANPALPDDLLTEAVPGNIRRAEHFVAFLKRFIEYLKTRMKVLNVISETPPSFLEHCKDLTYIERKPLRFCAERLTSLVRTLELTNIEDLQPLQEVATFATLVATYETGFQIITEPFESANATVPNPVLHFTCLDAAIAIKPVFERFYSVIVTSGTLSPLDMYPRMLNFNTIVQSSFTMTLTRKSFLPMIIDRGNDQNAITTEFSHRHDIQVQRNYGSLLIEMCKLTPDGIVVFFPSYLYMESIISSWQGMEILDTVWKYKLILVETPDAQETALALETFRTACNNGRGAVLLCVARGKVSEGIDFDHHYGRTVLCIGIPYQYTESRILKARLDFLLDTYRIAPNDFLAFDAMRHAAQCLGRVIRGKDDYGIMVLADKRFNKRVKQLPKWIQQGLEPKHEKLSIDMAVGAAKAFLRDMSVPWTQAQREGHSSWGLKELEAHQRKTEEVGIGGMDNKAIRALEGRAEIEEEEGDEFGGADMDAAMADL</sequence>
<evidence type="ECO:0000256" key="11">
    <source>
        <dbReference type="ARBA" id="ARBA00023004"/>
    </source>
</evidence>
<comment type="similarity">
    <text evidence="3">Belongs to the helicase family. RAD3/XPD subfamily.</text>
</comment>
<comment type="cofactor">
    <cofactor evidence="1">
        <name>[4Fe-4S] cluster</name>
        <dbReference type="ChEBI" id="CHEBI:49883"/>
    </cofactor>
</comment>
<dbReference type="InterPro" id="IPR013020">
    <property type="entry name" value="Rad3/Chl1-like"/>
</dbReference>
<evidence type="ECO:0000313" key="22">
    <source>
        <dbReference type="Proteomes" id="UP000799771"/>
    </source>
</evidence>
<dbReference type="InterPro" id="IPR001945">
    <property type="entry name" value="RAD3/XPD"/>
</dbReference>
<evidence type="ECO:0000256" key="8">
    <source>
        <dbReference type="ARBA" id="ARBA00022801"/>
    </source>
</evidence>
<evidence type="ECO:0000256" key="9">
    <source>
        <dbReference type="ARBA" id="ARBA00022806"/>
    </source>
</evidence>
<evidence type="ECO:0000256" key="15">
    <source>
        <dbReference type="ARBA" id="ARBA00023235"/>
    </source>
</evidence>
<keyword evidence="9 21" id="KW-0347">Helicase</keyword>
<keyword evidence="8" id="KW-0378">Hydrolase</keyword>
<dbReference type="Pfam" id="PF13307">
    <property type="entry name" value="Helicase_C_2"/>
    <property type="match status" value="1"/>
</dbReference>
<dbReference type="SMART" id="SM00491">
    <property type="entry name" value="HELICc2"/>
    <property type="match status" value="1"/>
</dbReference>
<dbReference type="FunFam" id="3.40.50.300:FF:000135">
    <property type="entry name" value="DNA repair helicase RAD3, putative"/>
    <property type="match status" value="1"/>
</dbReference>
<dbReference type="InterPro" id="IPR045028">
    <property type="entry name" value="DinG/Rad3-like"/>
</dbReference>
<dbReference type="InterPro" id="IPR006555">
    <property type="entry name" value="ATP-dep_Helicase_C"/>
</dbReference>
<protein>
    <recommendedName>
        <fullName evidence="17">DNA 5'-3' helicase</fullName>
        <ecNumber evidence="17">5.6.2.3</ecNumber>
    </recommendedName>
</protein>
<dbReference type="Pfam" id="PF06777">
    <property type="entry name" value="HBB"/>
    <property type="match status" value="1"/>
</dbReference>
<organism evidence="21 22">
    <name type="scientific">Dothidotthia symphoricarpi CBS 119687</name>
    <dbReference type="NCBI Taxonomy" id="1392245"/>
    <lineage>
        <taxon>Eukaryota</taxon>
        <taxon>Fungi</taxon>
        <taxon>Dikarya</taxon>
        <taxon>Ascomycota</taxon>
        <taxon>Pezizomycotina</taxon>
        <taxon>Dothideomycetes</taxon>
        <taxon>Pleosporomycetidae</taxon>
        <taxon>Pleosporales</taxon>
        <taxon>Dothidotthiaceae</taxon>
        <taxon>Dothidotthia</taxon>
    </lineage>
</organism>
<dbReference type="AlphaFoldDB" id="A0A6A6A0T1"/>
<feature type="region of interest" description="Disordered" evidence="19">
    <location>
        <begin position="770"/>
        <end position="790"/>
    </location>
</feature>
<dbReference type="Proteomes" id="UP000799771">
    <property type="component" value="Unassembled WGS sequence"/>
</dbReference>
<keyword evidence="12" id="KW-0411">Iron-sulfur</keyword>
<reference evidence="21" key="1">
    <citation type="journal article" date="2020" name="Stud. Mycol.">
        <title>101 Dothideomycetes genomes: a test case for predicting lifestyles and emergence of pathogens.</title>
        <authorList>
            <person name="Haridas S."/>
            <person name="Albert R."/>
            <person name="Binder M."/>
            <person name="Bloem J."/>
            <person name="Labutti K."/>
            <person name="Salamov A."/>
            <person name="Andreopoulos B."/>
            <person name="Baker S."/>
            <person name="Barry K."/>
            <person name="Bills G."/>
            <person name="Bluhm B."/>
            <person name="Cannon C."/>
            <person name="Castanera R."/>
            <person name="Culley D."/>
            <person name="Daum C."/>
            <person name="Ezra D."/>
            <person name="Gonzalez J."/>
            <person name="Henrissat B."/>
            <person name="Kuo A."/>
            <person name="Liang C."/>
            <person name="Lipzen A."/>
            <person name="Lutzoni F."/>
            <person name="Magnuson J."/>
            <person name="Mondo S."/>
            <person name="Nolan M."/>
            <person name="Ohm R."/>
            <person name="Pangilinan J."/>
            <person name="Park H.-J."/>
            <person name="Ramirez L."/>
            <person name="Alfaro M."/>
            <person name="Sun H."/>
            <person name="Tritt A."/>
            <person name="Yoshinaga Y."/>
            <person name="Zwiers L.-H."/>
            <person name="Turgeon B."/>
            <person name="Goodwin S."/>
            <person name="Spatafora J."/>
            <person name="Crous P."/>
            <person name="Grigoriev I."/>
        </authorList>
    </citation>
    <scope>NUCLEOTIDE SEQUENCE</scope>
    <source>
        <strain evidence="21">CBS 119687</strain>
    </source>
</reference>
<name>A0A6A6A0T1_9PLEO</name>
<dbReference type="GO" id="GO:0000112">
    <property type="term" value="C:nucleotide-excision repair factor 3 complex"/>
    <property type="evidence" value="ECO:0007669"/>
    <property type="project" value="UniProtKB-ARBA"/>
</dbReference>
<dbReference type="GO" id="GO:0006366">
    <property type="term" value="P:transcription by RNA polymerase II"/>
    <property type="evidence" value="ECO:0007669"/>
    <property type="project" value="TreeGrafter"/>
</dbReference>
<evidence type="ECO:0000256" key="3">
    <source>
        <dbReference type="ARBA" id="ARBA00009146"/>
    </source>
</evidence>
<evidence type="ECO:0000259" key="20">
    <source>
        <dbReference type="PROSITE" id="PS51193"/>
    </source>
</evidence>
<feature type="compositionally biased region" description="Acidic residues" evidence="19">
    <location>
        <begin position="770"/>
        <end position="779"/>
    </location>
</feature>
<dbReference type="GO" id="GO:0043139">
    <property type="term" value="F:5'-3' DNA helicase activity"/>
    <property type="evidence" value="ECO:0007669"/>
    <property type="project" value="UniProtKB-EC"/>
</dbReference>
<evidence type="ECO:0000256" key="10">
    <source>
        <dbReference type="ARBA" id="ARBA00022840"/>
    </source>
</evidence>
<gene>
    <name evidence="21" type="ORF">P153DRAFT_327123</name>
</gene>
<keyword evidence="13" id="KW-0238">DNA-binding</keyword>
<feature type="domain" description="Helicase ATP-binding" evidence="20">
    <location>
        <begin position="7"/>
        <end position="295"/>
    </location>
</feature>
<keyword evidence="22" id="KW-1185">Reference proteome</keyword>
<dbReference type="RefSeq" id="XP_033518554.1">
    <property type="nucleotide sequence ID" value="XM_033665318.1"/>
</dbReference>
<dbReference type="PANTHER" id="PTHR11472">
    <property type="entry name" value="DNA REPAIR DEAD HELICASE RAD3/XP-D SUBFAMILY MEMBER"/>
    <property type="match status" value="1"/>
</dbReference>
<dbReference type="GO" id="GO:0006289">
    <property type="term" value="P:nucleotide-excision repair"/>
    <property type="evidence" value="ECO:0007669"/>
    <property type="project" value="InterPro"/>
</dbReference>
<dbReference type="NCBIfam" id="TIGR00604">
    <property type="entry name" value="rad3"/>
    <property type="match status" value="1"/>
</dbReference>
<keyword evidence="5" id="KW-0479">Metal-binding</keyword>
<keyword evidence="11" id="KW-0408">Iron</keyword>
<dbReference type="GO" id="GO:0005524">
    <property type="term" value="F:ATP binding"/>
    <property type="evidence" value="ECO:0007669"/>
    <property type="project" value="UniProtKB-KW"/>
</dbReference>
<dbReference type="GO" id="GO:0003684">
    <property type="term" value="F:damaged DNA binding"/>
    <property type="evidence" value="ECO:0007669"/>
    <property type="project" value="TreeGrafter"/>
</dbReference>
<dbReference type="Pfam" id="PF06733">
    <property type="entry name" value="DEAD_2"/>
    <property type="match status" value="1"/>
</dbReference>
<dbReference type="GeneID" id="54405750"/>
<dbReference type="InterPro" id="IPR010614">
    <property type="entry name" value="RAD3-like_helicase_DEAD"/>
</dbReference>
<dbReference type="SMART" id="SM00488">
    <property type="entry name" value="DEXDc2"/>
    <property type="match status" value="1"/>
</dbReference>
<keyword evidence="16" id="KW-0539">Nucleus</keyword>
<keyword evidence="10" id="KW-0067">ATP-binding</keyword>